<reference evidence="2" key="1">
    <citation type="journal article" date="2010" name="Genome Biol.">
        <title>Genome sequence of the necrotrophic plant pathogen Pythium ultimum reveals original pathogenicity mechanisms and effector repertoire.</title>
        <authorList>
            <person name="Levesque C.A."/>
            <person name="Brouwer H."/>
            <person name="Cano L."/>
            <person name="Hamilton J.P."/>
            <person name="Holt C."/>
            <person name="Huitema E."/>
            <person name="Raffaele S."/>
            <person name="Robideau G.P."/>
            <person name="Thines M."/>
            <person name="Win J."/>
            <person name="Zerillo M.M."/>
            <person name="Beakes G.W."/>
            <person name="Boore J.L."/>
            <person name="Busam D."/>
            <person name="Dumas B."/>
            <person name="Ferriera S."/>
            <person name="Fuerstenberg S.I."/>
            <person name="Gachon C.M."/>
            <person name="Gaulin E."/>
            <person name="Govers F."/>
            <person name="Grenville-Briggs L."/>
            <person name="Horner N."/>
            <person name="Hostetler J."/>
            <person name="Jiang R.H."/>
            <person name="Johnson J."/>
            <person name="Krajaejun T."/>
            <person name="Lin H."/>
            <person name="Meijer H.J."/>
            <person name="Moore B."/>
            <person name="Morris P."/>
            <person name="Phuntmart V."/>
            <person name="Puiu D."/>
            <person name="Shetty J."/>
            <person name="Stajich J.E."/>
            <person name="Tripathy S."/>
            <person name="Wawra S."/>
            <person name="van West P."/>
            <person name="Whitty B.R."/>
            <person name="Coutinho P.M."/>
            <person name="Henrissat B."/>
            <person name="Martin F."/>
            <person name="Thomas P.D."/>
            <person name="Tyler B.M."/>
            <person name="De Vries R.P."/>
            <person name="Kamoun S."/>
            <person name="Yandell M."/>
            <person name="Tisserat N."/>
            <person name="Buell C.R."/>
        </authorList>
    </citation>
    <scope>NUCLEOTIDE SEQUENCE</scope>
    <source>
        <strain evidence="2">DAOM:BR144</strain>
    </source>
</reference>
<dbReference type="InParanoid" id="K3X502"/>
<evidence type="ECO:0000313" key="1">
    <source>
        <dbReference type="EnsemblProtists" id="PYU1_T012301"/>
    </source>
</evidence>
<reference evidence="2" key="2">
    <citation type="submission" date="2010-04" db="EMBL/GenBank/DDBJ databases">
        <authorList>
            <person name="Buell R."/>
            <person name="Hamilton J."/>
            <person name="Hostetler J."/>
        </authorList>
    </citation>
    <scope>NUCLEOTIDE SEQUENCE [LARGE SCALE GENOMIC DNA]</scope>
    <source>
        <strain evidence="2">DAOM:BR144</strain>
    </source>
</reference>
<dbReference type="Proteomes" id="UP000019132">
    <property type="component" value="Unassembled WGS sequence"/>
</dbReference>
<dbReference type="eggNOG" id="KOG0660">
    <property type="taxonomic scope" value="Eukaryota"/>
</dbReference>
<name>K3X502_GLOUD</name>
<dbReference type="EnsemblProtists" id="PYU1_T012301">
    <property type="protein sequence ID" value="PYU1_T012301"/>
    <property type="gene ID" value="PYU1_G012275"/>
</dbReference>
<dbReference type="EMBL" id="GL376608">
    <property type="status" value="NOT_ANNOTATED_CDS"/>
    <property type="molecule type" value="Genomic_DNA"/>
</dbReference>
<accession>K3X502</accession>
<dbReference type="HOGENOM" id="CLU_2627380_0_0_1"/>
<sequence>MCYDELEEKEDTFVGRIDDSHERVKEEKLAMQEAVFEQVCHFNPEALEYERLVKEHDELYCVDPASGKLVPIKTIKTK</sequence>
<keyword evidence="2" id="KW-1185">Reference proteome</keyword>
<protein>
    <submittedName>
        <fullName evidence="1">Uncharacterized protein</fullName>
    </submittedName>
</protein>
<dbReference type="AlphaFoldDB" id="K3X502"/>
<evidence type="ECO:0000313" key="2">
    <source>
        <dbReference type="Proteomes" id="UP000019132"/>
    </source>
</evidence>
<dbReference type="STRING" id="431595.K3X502"/>
<proteinExistence type="predicted"/>
<organism evidence="1 2">
    <name type="scientific">Globisporangium ultimum (strain ATCC 200006 / CBS 805.95 / DAOM BR144)</name>
    <name type="common">Pythium ultimum</name>
    <dbReference type="NCBI Taxonomy" id="431595"/>
    <lineage>
        <taxon>Eukaryota</taxon>
        <taxon>Sar</taxon>
        <taxon>Stramenopiles</taxon>
        <taxon>Oomycota</taxon>
        <taxon>Peronosporomycetes</taxon>
        <taxon>Pythiales</taxon>
        <taxon>Pythiaceae</taxon>
        <taxon>Globisporangium</taxon>
    </lineage>
</organism>
<dbReference type="VEuPathDB" id="FungiDB:PYU1_G012275"/>
<reference evidence="1" key="3">
    <citation type="submission" date="2015-02" db="UniProtKB">
        <authorList>
            <consortium name="EnsemblProtists"/>
        </authorList>
    </citation>
    <scope>IDENTIFICATION</scope>
    <source>
        <strain evidence="1">DAOM BR144</strain>
    </source>
</reference>